<evidence type="ECO:0000256" key="1">
    <source>
        <dbReference type="SAM" id="Phobius"/>
    </source>
</evidence>
<evidence type="ECO:0000313" key="2">
    <source>
        <dbReference type="EMBL" id="GLC86923.1"/>
    </source>
</evidence>
<dbReference type="NCBIfam" id="TIGR03580">
    <property type="entry name" value="EF_0832"/>
    <property type="match status" value="1"/>
</dbReference>
<keyword evidence="1" id="KW-1133">Transmembrane helix</keyword>
<evidence type="ECO:0000313" key="3">
    <source>
        <dbReference type="Proteomes" id="UP001065593"/>
    </source>
</evidence>
<protein>
    <submittedName>
        <fullName evidence="2">Membrane protein</fullName>
    </submittedName>
</protein>
<feature type="transmembrane region" description="Helical" evidence="1">
    <location>
        <begin position="6"/>
        <end position="26"/>
    </location>
</feature>
<feature type="transmembrane region" description="Helical" evidence="1">
    <location>
        <begin position="178"/>
        <end position="200"/>
    </location>
</feature>
<keyword evidence="1" id="KW-0812">Transmembrane</keyword>
<keyword evidence="1" id="KW-0472">Membrane</keyword>
<comment type="caution">
    <text evidence="2">The sequence shown here is derived from an EMBL/GenBank/DDBJ whole genome shotgun (WGS) entry which is preliminary data.</text>
</comment>
<feature type="transmembrane region" description="Helical" evidence="1">
    <location>
        <begin position="112"/>
        <end position="133"/>
    </location>
</feature>
<accession>A0ABQ5NEV1</accession>
<gene>
    <name evidence="2" type="ORF">LYSBPC_00500</name>
</gene>
<sequence length="261" mass="27640">MEFIEIVIKSIIIGALVGFGVGAGAARMFHAPKVQGMGAFRTLGELNACAGDAASHFSFGLGFFFNAWASAVGAGAFTQDVDHRIIPNWAAAVLMRKGKRPEDTLHNPKKMAIAGAIIGVLVVTFLNSTASAIPESLQAIAIKVLVPAANLLINPIMPVIFWLAALDAGKRAGLWGTIFGGAAHLIMGNAVPGIVLGILIGKGVDDSGWSKVTKTLLITVILLFVLSAFFRGFDINMMRGFNLEAPSWLIDLHKMIGFEVK</sequence>
<keyword evidence="3" id="KW-1185">Reference proteome</keyword>
<dbReference type="EMBL" id="BRZA01000001">
    <property type="protein sequence ID" value="GLC86923.1"/>
    <property type="molecule type" value="Genomic_DNA"/>
</dbReference>
<dbReference type="Pfam" id="PF14188">
    <property type="entry name" value="DUF4311"/>
    <property type="match status" value="1"/>
</dbReference>
<name>A0ABQ5NEV1_9BACI</name>
<proteinExistence type="predicted"/>
<dbReference type="RefSeq" id="WP_264986659.1">
    <property type="nucleotide sequence ID" value="NZ_BRZA01000001.1"/>
</dbReference>
<organism evidence="2 3">
    <name type="scientific">Lysinibacillus piscis</name>
    <dbReference type="NCBI Taxonomy" id="2518931"/>
    <lineage>
        <taxon>Bacteria</taxon>
        <taxon>Bacillati</taxon>
        <taxon>Bacillota</taxon>
        <taxon>Bacilli</taxon>
        <taxon>Bacillales</taxon>
        <taxon>Bacillaceae</taxon>
        <taxon>Lysinibacillus</taxon>
    </lineage>
</organism>
<dbReference type="Proteomes" id="UP001065593">
    <property type="component" value="Unassembled WGS sequence"/>
</dbReference>
<feature type="transmembrane region" description="Helical" evidence="1">
    <location>
        <begin position="145"/>
        <end position="166"/>
    </location>
</feature>
<dbReference type="InterPro" id="IPR020042">
    <property type="entry name" value="DUF4311"/>
</dbReference>
<feature type="transmembrane region" description="Helical" evidence="1">
    <location>
        <begin position="212"/>
        <end position="230"/>
    </location>
</feature>
<reference evidence="2" key="1">
    <citation type="submission" date="2022-08" db="EMBL/GenBank/DDBJ databases">
        <title>Draft genome sequence of Lysinibacillus sp. strain KH24.</title>
        <authorList>
            <person name="Kanbe H."/>
            <person name="Itoh H."/>
        </authorList>
    </citation>
    <scope>NUCLEOTIDE SEQUENCE</scope>
    <source>
        <strain evidence="2">KH24</strain>
    </source>
</reference>